<protein>
    <submittedName>
        <fullName evidence="2">Uncharacterized protein</fullName>
    </submittedName>
</protein>
<keyword evidence="3" id="KW-1185">Reference proteome</keyword>
<accession>A0A085M2Y5</accession>
<evidence type="ECO:0000256" key="1">
    <source>
        <dbReference type="SAM" id="SignalP"/>
    </source>
</evidence>
<dbReference type="EMBL" id="KL363237">
    <property type="protein sequence ID" value="KFD51581.1"/>
    <property type="molecule type" value="Genomic_DNA"/>
</dbReference>
<feature type="signal peptide" evidence="1">
    <location>
        <begin position="1"/>
        <end position="19"/>
    </location>
</feature>
<evidence type="ECO:0000313" key="2">
    <source>
        <dbReference type="EMBL" id="KFD51581.1"/>
    </source>
</evidence>
<evidence type="ECO:0000313" key="3">
    <source>
        <dbReference type="Proteomes" id="UP000030764"/>
    </source>
</evidence>
<name>A0A085M2Y5_9BILA</name>
<organism evidence="2 3">
    <name type="scientific">Trichuris suis</name>
    <name type="common">pig whipworm</name>
    <dbReference type="NCBI Taxonomy" id="68888"/>
    <lineage>
        <taxon>Eukaryota</taxon>
        <taxon>Metazoa</taxon>
        <taxon>Ecdysozoa</taxon>
        <taxon>Nematoda</taxon>
        <taxon>Enoplea</taxon>
        <taxon>Dorylaimia</taxon>
        <taxon>Trichinellida</taxon>
        <taxon>Trichuridae</taxon>
        <taxon>Trichuris</taxon>
    </lineage>
</organism>
<gene>
    <name evidence="2" type="ORF">M513_07460</name>
</gene>
<reference evidence="2 3" key="1">
    <citation type="journal article" date="2014" name="Nat. Genet.">
        <title>Genome and transcriptome of the porcine whipworm Trichuris suis.</title>
        <authorList>
            <person name="Jex A.R."/>
            <person name="Nejsum P."/>
            <person name="Schwarz E.M."/>
            <person name="Hu L."/>
            <person name="Young N.D."/>
            <person name="Hall R.S."/>
            <person name="Korhonen P.K."/>
            <person name="Liao S."/>
            <person name="Thamsborg S."/>
            <person name="Xia J."/>
            <person name="Xu P."/>
            <person name="Wang S."/>
            <person name="Scheerlinck J.P."/>
            <person name="Hofmann A."/>
            <person name="Sternberg P.W."/>
            <person name="Wang J."/>
            <person name="Gasser R.B."/>
        </authorList>
    </citation>
    <scope>NUCLEOTIDE SEQUENCE [LARGE SCALE GENOMIC DNA]</scope>
    <source>
        <strain evidence="2">DCEP-RM93M</strain>
    </source>
</reference>
<feature type="chain" id="PRO_5001794926" evidence="1">
    <location>
        <begin position="20"/>
        <end position="66"/>
    </location>
</feature>
<sequence length="66" mass="8015">MKNDIYLFVLFLIKKLLLKQHMVGDYEQENGYWPRAQVRAERHSQNDLRPSKAVSNVPISWFYIYR</sequence>
<proteinExistence type="predicted"/>
<dbReference type="Proteomes" id="UP000030764">
    <property type="component" value="Unassembled WGS sequence"/>
</dbReference>
<dbReference type="AlphaFoldDB" id="A0A085M2Y5"/>
<keyword evidence="1" id="KW-0732">Signal</keyword>